<sequence>MATHPASLGQRPSPTDSAESAEAKGISSRRLKKREIDRRCQRQARERTKSRIAYLEGLVEDFRQQDASGQVATLMKQLQETEAERDIMAKALKDIQKALDTHRPLKPTEEQPQDKNISVSHRFYEDANAERKPSLASLQDGASLSVLPGPIDAQTDNSNPASSFELAHFPPAPIPHMQAPGKLFAPEVVRLEAASPNCRNQAIVKSKSANDLHQQISYNNNWAIPRHTCSCHSSHNRPRGRRPVWQGNYWKFANEVLSEKFEWSEDVAPASDAVSDDVPVRALIEGWDAVAKRGPLHPSWQILRRIDETLFSMCPNTERLAIMRAMHTLLQFHTESSAERYARLPPWYMRRPSQRIAHSYAIDYFAWPGIRERFIFHEHDYCGNDFWHLFCRSIRILWPYEFRDCYTREIDTGLYKISPMFDHRLSDIKCWTMGPDIFQRFPELYSDMPAFNHIPQTISQGYARPQGRRVCLPLASSPNSGRTVSIEDVDEEEEIKPLVVGNNYVPMETPTAHAPTQAQIHASQQPPPPAQAFAHSIQNQQQDANPPAYNLADFNTIMALDAFACGAINEGDFATVCQSETLNNYPNIIF</sequence>
<evidence type="ECO:0000256" key="2">
    <source>
        <dbReference type="SAM" id="MobiDB-lite"/>
    </source>
</evidence>
<dbReference type="PANTHER" id="PTHR37012">
    <property type="entry name" value="B-ZIP TRANSCRIPTION FACTOR (EUROFUNG)-RELATED"/>
    <property type="match status" value="1"/>
</dbReference>
<feature type="coiled-coil region" evidence="1">
    <location>
        <begin position="64"/>
        <end position="98"/>
    </location>
</feature>
<evidence type="ECO:0000313" key="3">
    <source>
        <dbReference type="EMBL" id="KIX04472.1"/>
    </source>
</evidence>
<dbReference type="EMBL" id="KN847478">
    <property type="protein sequence ID" value="KIX04472.1"/>
    <property type="molecule type" value="Genomic_DNA"/>
</dbReference>
<reference evidence="3 4" key="1">
    <citation type="submission" date="2015-01" db="EMBL/GenBank/DDBJ databases">
        <title>The Genome Sequence of Rhinocladiella mackenzie CBS 650.93.</title>
        <authorList>
            <consortium name="The Broad Institute Genomics Platform"/>
            <person name="Cuomo C."/>
            <person name="de Hoog S."/>
            <person name="Gorbushina A."/>
            <person name="Stielow B."/>
            <person name="Teixiera M."/>
            <person name="Abouelleil A."/>
            <person name="Chapman S.B."/>
            <person name="Priest M."/>
            <person name="Young S.K."/>
            <person name="Wortman J."/>
            <person name="Nusbaum C."/>
            <person name="Birren B."/>
        </authorList>
    </citation>
    <scope>NUCLEOTIDE SEQUENCE [LARGE SCALE GENOMIC DNA]</scope>
    <source>
        <strain evidence="3 4">CBS 650.93</strain>
    </source>
</reference>
<dbReference type="InterPro" id="IPR021833">
    <property type="entry name" value="DUF3425"/>
</dbReference>
<proteinExistence type="predicted"/>
<dbReference type="AlphaFoldDB" id="A0A0D2FQL8"/>
<dbReference type="CDD" id="cd14688">
    <property type="entry name" value="bZIP_YAP"/>
    <property type="match status" value="1"/>
</dbReference>
<feature type="compositionally biased region" description="Basic and acidic residues" evidence="2">
    <location>
        <begin position="34"/>
        <end position="47"/>
    </location>
</feature>
<dbReference type="OrthoDB" id="5086080at2759"/>
<dbReference type="VEuPathDB" id="FungiDB:Z518_05340"/>
<dbReference type="GeneID" id="25293411"/>
<feature type="region of interest" description="Disordered" evidence="2">
    <location>
        <begin position="1"/>
        <end position="47"/>
    </location>
</feature>
<dbReference type="RefSeq" id="XP_013271608.1">
    <property type="nucleotide sequence ID" value="XM_013416154.1"/>
</dbReference>
<keyword evidence="1" id="KW-0175">Coiled coil</keyword>
<dbReference type="Proteomes" id="UP000053617">
    <property type="component" value="Unassembled WGS sequence"/>
</dbReference>
<dbReference type="HOGENOM" id="CLU_028818_2_1_1"/>
<evidence type="ECO:0008006" key="5">
    <source>
        <dbReference type="Google" id="ProtNLM"/>
    </source>
</evidence>
<name>A0A0D2FQL8_9EURO</name>
<organism evidence="3 4">
    <name type="scientific">Rhinocladiella mackenziei CBS 650.93</name>
    <dbReference type="NCBI Taxonomy" id="1442369"/>
    <lineage>
        <taxon>Eukaryota</taxon>
        <taxon>Fungi</taxon>
        <taxon>Dikarya</taxon>
        <taxon>Ascomycota</taxon>
        <taxon>Pezizomycotina</taxon>
        <taxon>Eurotiomycetes</taxon>
        <taxon>Chaetothyriomycetidae</taxon>
        <taxon>Chaetothyriales</taxon>
        <taxon>Herpotrichiellaceae</taxon>
        <taxon>Rhinocladiella</taxon>
    </lineage>
</organism>
<dbReference type="Pfam" id="PF11905">
    <property type="entry name" value="DUF3425"/>
    <property type="match status" value="1"/>
</dbReference>
<keyword evidence="4" id="KW-1185">Reference proteome</keyword>
<evidence type="ECO:0000256" key="1">
    <source>
        <dbReference type="SAM" id="Coils"/>
    </source>
</evidence>
<evidence type="ECO:0000313" key="4">
    <source>
        <dbReference type="Proteomes" id="UP000053617"/>
    </source>
</evidence>
<protein>
    <recommendedName>
        <fullName evidence="5">BZIP domain-containing protein</fullName>
    </recommendedName>
</protein>
<accession>A0A0D2FQL8</accession>
<gene>
    <name evidence="3" type="ORF">Z518_05340</name>
</gene>
<dbReference type="PANTHER" id="PTHR37012:SF7">
    <property type="entry name" value="B-ZIP TRANSCRIPTION FACTOR (EUROFUNG)-RELATED"/>
    <property type="match status" value="1"/>
</dbReference>